<comment type="caution">
    <text evidence="3">The sequence shown here is derived from an EMBL/GenBank/DDBJ whole genome shotgun (WGS) entry which is preliminary data.</text>
</comment>
<evidence type="ECO:0000256" key="1">
    <source>
        <dbReference type="SAM" id="Phobius"/>
    </source>
</evidence>
<feature type="transmembrane region" description="Helical" evidence="1">
    <location>
        <begin position="163"/>
        <end position="184"/>
    </location>
</feature>
<keyword evidence="1" id="KW-0812">Transmembrane</keyword>
<reference evidence="3" key="1">
    <citation type="submission" date="2020-05" db="EMBL/GenBank/DDBJ databases">
        <title>Mycena genomes resolve the evolution of fungal bioluminescence.</title>
        <authorList>
            <person name="Tsai I.J."/>
        </authorList>
    </citation>
    <scope>NUCLEOTIDE SEQUENCE</scope>
    <source>
        <strain evidence="3">171206Taipei</strain>
    </source>
</reference>
<feature type="transmembrane region" description="Helical" evidence="1">
    <location>
        <begin position="12"/>
        <end position="35"/>
    </location>
</feature>
<dbReference type="PANTHER" id="PTHR40465:SF1">
    <property type="entry name" value="DUF6534 DOMAIN-CONTAINING PROTEIN"/>
    <property type="match status" value="1"/>
</dbReference>
<dbReference type="OrthoDB" id="3203775at2759"/>
<feature type="transmembrane region" description="Helical" evidence="1">
    <location>
        <begin position="125"/>
        <end position="151"/>
    </location>
</feature>
<feature type="transmembrane region" description="Helical" evidence="1">
    <location>
        <begin position="56"/>
        <end position="84"/>
    </location>
</feature>
<dbReference type="PANTHER" id="PTHR40465">
    <property type="entry name" value="CHROMOSOME 1, WHOLE GENOME SHOTGUN SEQUENCE"/>
    <property type="match status" value="1"/>
</dbReference>
<dbReference type="Proteomes" id="UP000636479">
    <property type="component" value="Unassembled WGS sequence"/>
</dbReference>
<organism evidence="3 4">
    <name type="scientific">Mycena indigotica</name>
    <dbReference type="NCBI Taxonomy" id="2126181"/>
    <lineage>
        <taxon>Eukaryota</taxon>
        <taxon>Fungi</taxon>
        <taxon>Dikarya</taxon>
        <taxon>Basidiomycota</taxon>
        <taxon>Agaricomycotina</taxon>
        <taxon>Agaricomycetes</taxon>
        <taxon>Agaricomycetidae</taxon>
        <taxon>Agaricales</taxon>
        <taxon>Marasmiineae</taxon>
        <taxon>Mycenaceae</taxon>
        <taxon>Mycena</taxon>
    </lineage>
</organism>
<dbReference type="InterPro" id="IPR045339">
    <property type="entry name" value="DUF6534"/>
</dbReference>
<dbReference type="AlphaFoldDB" id="A0A8H6S3G1"/>
<name>A0A8H6S3G1_9AGAR</name>
<feature type="transmembrane region" description="Helical" evidence="1">
    <location>
        <begin position="204"/>
        <end position="229"/>
    </location>
</feature>
<feature type="transmembrane region" description="Helical" evidence="1">
    <location>
        <begin position="96"/>
        <end position="116"/>
    </location>
</feature>
<dbReference type="EMBL" id="JACAZF010000012">
    <property type="protein sequence ID" value="KAF7292204.1"/>
    <property type="molecule type" value="Genomic_DNA"/>
</dbReference>
<gene>
    <name evidence="3" type="ORF">MIND_01247700</name>
</gene>
<keyword evidence="1" id="KW-1133">Transmembrane helix</keyword>
<keyword evidence="4" id="KW-1185">Reference proteome</keyword>
<feature type="domain" description="DUF6534" evidence="2">
    <location>
        <begin position="173"/>
        <end position="255"/>
    </location>
</feature>
<evidence type="ECO:0000259" key="2">
    <source>
        <dbReference type="Pfam" id="PF20152"/>
    </source>
</evidence>
<protein>
    <recommendedName>
        <fullName evidence="2">DUF6534 domain-containing protein</fullName>
    </recommendedName>
</protein>
<sequence length="342" mass="37623">MHDMLTPSKQTYLAPALCGTWVNFMLYMLELVLAWQYYTGRRLCAPGATTPLVRWLVGLQVTVDTLGTVFAAATVYLLLVVHWGDLPYLAQTPWSIALYCITTGVSAFLEQIYLIWRYFILSKNYFVCVLILLEATASLGASFAIAVLTFMQPIAANRGRAMPLTLVWFITGAIADVAIALALVMQLRRYKSPYKQTQHIVRRLIVSAIQTGCVTALVTIFALIGFAVWPHTAVSLAFGFFLGRVYGCTLLYNLVSPRPEAGGADVSQSAPVSSGRERRATVLETFGGIHVHQIVQITKDADVDMKRFPAPTSPVTDVDELTEGDDVSTRVCGVRNSKDSDI</sequence>
<dbReference type="GeneID" id="59351479"/>
<proteinExistence type="predicted"/>
<evidence type="ECO:0000313" key="3">
    <source>
        <dbReference type="EMBL" id="KAF7292204.1"/>
    </source>
</evidence>
<feature type="transmembrane region" description="Helical" evidence="1">
    <location>
        <begin position="235"/>
        <end position="255"/>
    </location>
</feature>
<dbReference type="Pfam" id="PF20152">
    <property type="entry name" value="DUF6534"/>
    <property type="match status" value="1"/>
</dbReference>
<evidence type="ECO:0000313" key="4">
    <source>
        <dbReference type="Proteomes" id="UP000636479"/>
    </source>
</evidence>
<accession>A0A8H6S3G1</accession>
<dbReference type="RefSeq" id="XP_037214931.1">
    <property type="nucleotide sequence ID" value="XM_037368963.1"/>
</dbReference>
<keyword evidence="1" id="KW-0472">Membrane</keyword>